<proteinExistence type="predicted"/>
<reference evidence="2" key="1">
    <citation type="submission" date="2020-10" db="EMBL/GenBank/DDBJ databases">
        <title>High-Quality Genome Resource of Clonostachys rosea strain S41 by Oxford Nanopore Long-Read Sequencing.</title>
        <authorList>
            <person name="Wang H."/>
        </authorList>
    </citation>
    <scope>NUCLEOTIDE SEQUENCE</scope>
    <source>
        <strain evidence="2">S41</strain>
    </source>
</reference>
<protein>
    <submittedName>
        <fullName evidence="2">Uncharacterized protein</fullName>
    </submittedName>
</protein>
<dbReference type="AlphaFoldDB" id="A0A8H7N2K8"/>
<dbReference type="Proteomes" id="UP000616885">
    <property type="component" value="Unassembled WGS sequence"/>
</dbReference>
<accession>A0A8H7N2K8</accession>
<gene>
    <name evidence="2" type="ORF">IM811_004430</name>
</gene>
<feature type="region of interest" description="Disordered" evidence="1">
    <location>
        <begin position="56"/>
        <end position="79"/>
    </location>
</feature>
<evidence type="ECO:0000313" key="3">
    <source>
        <dbReference type="Proteomes" id="UP000616885"/>
    </source>
</evidence>
<sequence>MSPKKDKGTNRNEQQRQQDAAHALIQMANGNRRQRREFLELMTRATPLRLQRVSQKFLLKRTRGPTEANNRGSKMQHML</sequence>
<name>A0A8H7N2K8_BIOOC</name>
<organism evidence="2 3">
    <name type="scientific">Bionectria ochroleuca</name>
    <name type="common">Gliocladium roseum</name>
    <dbReference type="NCBI Taxonomy" id="29856"/>
    <lineage>
        <taxon>Eukaryota</taxon>
        <taxon>Fungi</taxon>
        <taxon>Dikarya</taxon>
        <taxon>Ascomycota</taxon>
        <taxon>Pezizomycotina</taxon>
        <taxon>Sordariomycetes</taxon>
        <taxon>Hypocreomycetidae</taxon>
        <taxon>Hypocreales</taxon>
        <taxon>Bionectriaceae</taxon>
        <taxon>Clonostachys</taxon>
    </lineage>
</organism>
<feature type="region of interest" description="Disordered" evidence="1">
    <location>
        <begin position="1"/>
        <end position="32"/>
    </location>
</feature>
<comment type="caution">
    <text evidence="2">The sequence shown here is derived from an EMBL/GenBank/DDBJ whole genome shotgun (WGS) entry which is preliminary data.</text>
</comment>
<evidence type="ECO:0000313" key="2">
    <source>
        <dbReference type="EMBL" id="KAF9746129.1"/>
    </source>
</evidence>
<feature type="compositionally biased region" description="Basic and acidic residues" evidence="1">
    <location>
        <begin position="1"/>
        <end position="16"/>
    </location>
</feature>
<dbReference type="EMBL" id="JADCTT010000012">
    <property type="protein sequence ID" value="KAF9746129.1"/>
    <property type="molecule type" value="Genomic_DNA"/>
</dbReference>
<evidence type="ECO:0000256" key="1">
    <source>
        <dbReference type="SAM" id="MobiDB-lite"/>
    </source>
</evidence>